<dbReference type="InterPro" id="IPR023365">
    <property type="entry name" value="Sortase_dom-sf"/>
</dbReference>
<dbReference type="CDD" id="cd00004">
    <property type="entry name" value="Sortase"/>
    <property type="match status" value="1"/>
</dbReference>
<dbReference type="Proteomes" id="UP000033947">
    <property type="component" value="Unassembled WGS sequence"/>
</dbReference>
<keyword evidence="2" id="KW-0812">Transmembrane</keyword>
<dbReference type="AlphaFoldDB" id="A0A0G0YPW7"/>
<evidence type="ECO:0000256" key="2">
    <source>
        <dbReference type="SAM" id="Phobius"/>
    </source>
</evidence>
<dbReference type="Pfam" id="PF04203">
    <property type="entry name" value="Sortase"/>
    <property type="match status" value="1"/>
</dbReference>
<reference evidence="3 4" key="1">
    <citation type="journal article" date="2015" name="Nature">
        <title>rRNA introns, odd ribosomes, and small enigmatic genomes across a large radiation of phyla.</title>
        <authorList>
            <person name="Brown C.T."/>
            <person name="Hug L.A."/>
            <person name="Thomas B.C."/>
            <person name="Sharon I."/>
            <person name="Castelle C.J."/>
            <person name="Singh A."/>
            <person name="Wilkins M.J."/>
            <person name="Williams K.H."/>
            <person name="Banfield J.F."/>
        </authorList>
    </citation>
    <scope>NUCLEOTIDE SEQUENCE [LARGE SCALE GENOMIC DNA]</scope>
</reference>
<dbReference type="InterPro" id="IPR005754">
    <property type="entry name" value="Sortase"/>
</dbReference>
<dbReference type="EMBL" id="LCBB01000015">
    <property type="protein sequence ID" value="KKS02403.1"/>
    <property type="molecule type" value="Genomic_DNA"/>
</dbReference>
<comment type="caution">
    <text evidence="3">The sequence shown here is derived from an EMBL/GenBank/DDBJ whole genome shotgun (WGS) entry which is preliminary data.</text>
</comment>
<keyword evidence="2" id="KW-0472">Membrane</keyword>
<evidence type="ECO:0000313" key="3">
    <source>
        <dbReference type="EMBL" id="KKS02403.1"/>
    </source>
</evidence>
<sequence length="243" mass="27074">MPIRTGPRKYIKDHSNDPIYKTVNYDFYFKSKILSGLLMSLGFLVLGTQVVIPLVFFKTQDEVSKPMRSSVLGIATGFSDFEFVELDEKNTTGKEDKAEVAKFFTLSVPKLGIANAIVETNSPNLSPETSLGHYNGSALPGNNGNAFIYGHSVLPWFYNPRNYRTIFSTLGSLQTGDEVEIKYMGETLKYTVESKELLTPERVDPLAGFKPAYLNESTVTLMTCWPAGTKTNRLLVKAVLMED</sequence>
<dbReference type="Gene3D" id="2.40.260.10">
    <property type="entry name" value="Sortase"/>
    <property type="match status" value="1"/>
</dbReference>
<evidence type="ECO:0000313" key="4">
    <source>
        <dbReference type="Proteomes" id="UP000033947"/>
    </source>
</evidence>
<keyword evidence="2" id="KW-1133">Transmembrane helix</keyword>
<name>A0A0G0YPW7_UNCKA</name>
<dbReference type="GO" id="GO:0016787">
    <property type="term" value="F:hydrolase activity"/>
    <property type="evidence" value="ECO:0007669"/>
    <property type="project" value="UniProtKB-KW"/>
</dbReference>
<keyword evidence="1" id="KW-0378">Hydrolase</keyword>
<evidence type="ECO:0000256" key="1">
    <source>
        <dbReference type="ARBA" id="ARBA00022801"/>
    </source>
</evidence>
<dbReference type="SUPFAM" id="SSF63817">
    <property type="entry name" value="Sortase"/>
    <property type="match status" value="1"/>
</dbReference>
<evidence type="ECO:0008006" key="5">
    <source>
        <dbReference type="Google" id="ProtNLM"/>
    </source>
</evidence>
<dbReference type="NCBIfam" id="TIGR01076">
    <property type="entry name" value="sortase_fam"/>
    <property type="match status" value="1"/>
</dbReference>
<proteinExistence type="predicted"/>
<organism evidence="3 4">
    <name type="scientific">candidate division WWE3 bacterium GW2011_GWC2_41_23</name>
    <dbReference type="NCBI Taxonomy" id="1619123"/>
    <lineage>
        <taxon>Bacteria</taxon>
        <taxon>Katanobacteria</taxon>
    </lineage>
</organism>
<accession>A0A0G0YPW7</accession>
<gene>
    <name evidence="3" type="ORF">UU55_C0015G0010</name>
</gene>
<feature type="transmembrane region" description="Helical" evidence="2">
    <location>
        <begin position="33"/>
        <end position="57"/>
    </location>
</feature>
<protein>
    <recommendedName>
        <fullName evidence="5">Sortase family protein</fullName>
    </recommendedName>
</protein>